<protein>
    <submittedName>
        <fullName evidence="3 4">Uncharacterized protein LOC111114932</fullName>
    </submittedName>
</protein>
<dbReference type="Proteomes" id="UP000694844">
    <property type="component" value="Chromosome 9"/>
</dbReference>
<dbReference type="OrthoDB" id="411251at2759"/>
<name>A0A8B8C0M0_CRAVI</name>
<dbReference type="AlphaFoldDB" id="A0A8B8C0M0"/>
<dbReference type="SUPFAM" id="SSF53335">
    <property type="entry name" value="S-adenosyl-L-methionine-dependent methyltransferases"/>
    <property type="match status" value="1"/>
</dbReference>
<evidence type="ECO:0000259" key="1">
    <source>
        <dbReference type="Pfam" id="PF05050"/>
    </source>
</evidence>
<dbReference type="RefSeq" id="XP_022309191.1">
    <property type="nucleotide sequence ID" value="XM_022453483.1"/>
</dbReference>
<dbReference type="RefSeq" id="XP_022309192.1">
    <property type="nucleotide sequence ID" value="XM_022453484.1"/>
</dbReference>
<proteinExistence type="predicted"/>
<keyword evidence="2" id="KW-1185">Reference proteome</keyword>
<dbReference type="Gene3D" id="3.40.50.150">
    <property type="entry name" value="Vaccinia Virus protein VP39"/>
    <property type="match status" value="1"/>
</dbReference>
<dbReference type="PANTHER" id="PTHR34203">
    <property type="entry name" value="METHYLTRANSFERASE, FKBM FAMILY PROTEIN"/>
    <property type="match status" value="1"/>
</dbReference>
<dbReference type="Pfam" id="PF05050">
    <property type="entry name" value="Methyltransf_21"/>
    <property type="match status" value="1"/>
</dbReference>
<dbReference type="PROSITE" id="PS51257">
    <property type="entry name" value="PROKAR_LIPOPROTEIN"/>
    <property type="match status" value="1"/>
</dbReference>
<accession>A0A8B8C0M0</accession>
<gene>
    <name evidence="3 4" type="primary">LOC111114932</name>
</gene>
<reference evidence="3 4" key="1">
    <citation type="submission" date="2025-04" db="UniProtKB">
        <authorList>
            <consortium name="RefSeq"/>
        </authorList>
    </citation>
    <scope>IDENTIFICATION</scope>
    <source>
        <tissue evidence="3 4">Whole sample</tissue>
    </source>
</reference>
<organism evidence="2 4">
    <name type="scientific">Crassostrea virginica</name>
    <name type="common">Eastern oyster</name>
    <dbReference type="NCBI Taxonomy" id="6565"/>
    <lineage>
        <taxon>Eukaryota</taxon>
        <taxon>Metazoa</taxon>
        <taxon>Spiralia</taxon>
        <taxon>Lophotrochozoa</taxon>
        <taxon>Mollusca</taxon>
        <taxon>Bivalvia</taxon>
        <taxon>Autobranchia</taxon>
        <taxon>Pteriomorphia</taxon>
        <taxon>Ostreida</taxon>
        <taxon>Ostreoidea</taxon>
        <taxon>Ostreidae</taxon>
        <taxon>Crassostrea</taxon>
    </lineage>
</organism>
<dbReference type="InterPro" id="IPR052514">
    <property type="entry name" value="SAM-dependent_MTase"/>
</dbReference>
<dbReference type="GeneID" id="111114932"/>
<dbReference type="KEGG" id="cvn:111114932"/>
<evidence type="ECO:0000313" key="2">
    <source>
        <dbReference type="Proteomes" id="UP000694844"/>
    </source>
</evidence>
<sequence>MADRRQRYVVVLTLLAGFVTGCLYTSSYSRLMGTRKPTESSSQSHVIDQRTVKEDIRLQVNTNNKIELTFPKNDLKEKITESTVRQQSSVPTVPNGPLLAKPEFWGTVISRNDTGWYKQEMFCDPSAKFVRTNLRGPQNTPIHVYTTEEDQWVSGNIIRQGMWEGHLVRRIHDILKNDPDVVFLDIGANVGVFSLTVAKLGRHTVSVDALAGNVARLCRSMRDGNLSDHMTVVHNALSYQREKVALGTHKRNVGGTYVKKLEKLGLEKLDQQSLVVDAILLDDLLEIFNFKRVVIKMDVETFEANVLKGADKFFSTTRVEYLLLEFVAHRGKESGDFIVDFLKRHNLVSEISNPNHSTWTGEVMFKRVLPNL</sequence>
<dbReference type="PANTHER" id="PTHR34203:SF15">
    <property type="entry name" value="SLL1173 PROTEIN"/>
    <property type="match status" value="1"/>
</dbReference>
<dbReference type="InterPro" id="IPR006342">
    <property type="entry name" value="FkbM_mtfrase"/>
</dbReference>
<evidence type="ECO:0000313" key="4">
    <source>
        <dbReference type="RefSeq" id="XP_022309192.1"/>
    </source>
</evidence>
<dbReference type="InterPro" id="IPR029063">
    <property type="entry name" value="SAM-dependent_MTases_sf"/>
</dbReference>
<evidence type="ECO:0000313" key="3">
    <source>
        <dbReference type="RefSeq" id="XP_022309191.1"/>
    </source>
</evidence>
<dbReference type="NCBIfam" id="TIGR01444">
    <property type="entry name" value="fkbM_fam"/>
    <property type="match status" value="1"/>
</dbReference>
<feature type="domain" description="Methyltransferase FkbM" evidence="1">
    <location>
        <begin position="185"/>
        <end position="345"/>
    </location>
</feature>